<accession>A0A856MN64</accession>
<dbReference type="KEGG" id="bsen:DP114_29760"/>
<organism evidence="4 5">
    <name type="scientific">Brasilonema sennae CENA114</name>
    <dbReference type="NCBI Taxonomy" id="415709"/>
    <lineage>
        <taxon>Bacteria</taxon>
        <taxon>Bacillati</taxon>
        <taxon>Cyanobacteriota</taxon>
        <taxon>Cyanophyceae</taxon>
        <taxon>Nostocales</taxon>
        <taxon>Scytonemataceae</taxon>
        <taxon>Brasilonema</taxon>
        <taxon>Bromeliae group (in: Brasilonema)</taxon>
    </lineage>
</organism>
<protein>
    <submittedName>
        <fullName evidence="4">Gas vesicle protein</fullName>
    </submittedName>
</protein>
<name>A0A856MN64_9CYAN</name>
<evidence type="ECO:0000313" key="4">
    <source>
        <dbReference type="EMBL" id="QDL11530.1"/>
    </source>
</evidence>
<evidence type="ECO:0000256" key="3">
    <source>
        <dbReference type="ARBA" id="ARBA00035643"/>
    </source>
</evidence>
<comment type="similarity">
    <text evidence="3">Belongs to the gas vesicle GvpF/GvpL family.</text>
</comment>
<comment type="subcellular location">
    <subcellularLocation>
        <location evidence="2">Gas vesicle</location>
    </subcellularLocation>
</comment>
<dbReference type="PANTHER" id="PTHR36852:SF1">
    <property type="entry name" value="PROTEIN GVPL 2"/>
    <property type="match status" value="1"/>
</dbReference>
<dbReference type="Pfam" id="PF06386">
    <property type="entry name" value="GvpL_GvpF"/>
    <property type="match status" value="1"/>
</dbReference>
<evidence type="ECO:0000256" key="2">
    <source>
        <dbReference type="ARBA" id="ARBA00035108"/>
    </source>
</evidence>
<gene>
    <name evidence="4" type="ORF">DP114_29760</name>
</gene>
<dbReference type="AlphaFoldDB" id="A0A856MN64"/>
<sequence length="227" mass="25967">MELSNFYTYAFLLTPATVLELPVGIGDMVLLISHAGVSALVEPEVSSESLQNDDERLIQAVLSHDRVVCELFRQTTILPLRFGTSFASKESLLTHLESHAEEYLEKLRQLNGKAEYMLKFIPRTLDEPNITPEAGGRQYFLAKKQRYQTQQDFQIAQTAEWDRAVHLITQIYKSAIVVQPEGEDARIYLLVSRQDEPLLAEQFLAWQKACSRWELQLGLALPPYHFI</sequence>
<dbReference type="Proteomes" id="UP000503129">
    <property type="component" value="Chromosome"/>
</dbReference>
<dbReference type="EMBL" id="CP030118">
    <property type="protein sequence ID" value="QDL11530.1"/>
    <property type="molecule type" value="Genomic_DNA"/>
</dbReference>
<dbReference type="PANTHER" id="PTHR36852">
    <property type="entry name" value="PROTEIN GVPL 2"/>
    <property type="match status" value="1"/>
</dbReference>
<dbReference type="GO" id="GO:0031411">
    <property type="term" value="C:gas vesicle"/>
    <property type="evidence" value="ECO:0007669"/>
    <property type="project" value="UniProtKB-SubCell"/>
</dbReference>
<evidence type="ECO:0000256" key="1">
    <source>
        <dbReference type="ARBA" id="ARBA00022987"/>
    </source>
</evidence>
<keyword evidence="5" id="KW-1185">Reference proteome</keyword>
<proteinExistence type="inferred from homology"/>
<evidence type="ECO:0000313" key="5">
    <source>
        <dbReference type="Proteomes" id="UP000503129"/>
    </source>
</evidence>
<reference evidence="4 5" key="1">
    <citation type="submission" date="2018-06" db="EMBL/GenBank/DDBJ databases">
        <title>Comparative genomics of Brasilonema spp. strains.</title>
        <authorList>
            <person name="Alvarenga D.O."/>
            <person name="Fiore M.F."/>
            <person name="Varani A.M."/>
        </authorList>
    </citation>
    <scope>NUCLEOTIDE SEQUENCE [LARGE SCALE GENOMIC DNA]</scope>
    <source>
        <strain evidence="4 5">CENA114</strain>
    </source>
</reference>
<keyword evidence="1" id="KW-0304">Gas vesicle</keyword>
<dbReference type="InterPro" id="IPR009430">
    <property type="entry name" value="GvpL/GvpF"/>
</dbReference>
<dbReference type="RefSeq" id="WP_169262985.1">
    <property type="nucleotide sequence ID" value="NZ_CAWOXK010000001.1"/>
</dbReference>
<dbReference type="GO" id="GO:0031412">
    <property type="term" value="P:gas vesicle organization"/>
    <property type="evidence" value="ECO:0007669"/>
    <property type="project" value="InterPro"/>
</dbReference>